<dbReference type="AlphaFoldDB" id="A0A7W9BHY2"/>
<evidence type="ECO:0000313" key="3">
    <source>
        <dbReference type="Proteomes" id="UP000535415"/>
    </source>
</evidence>
<comment type="caution">
    <text evidence="2">The sequence shown here is derived from an EMBL/GenBank/DDBJ whole genome shotgun (WGS) entry which is preliminary data.</text>
</comment>
<dbReference type="EMBL" id="JACIJM010000001">
    <property type="protein sequence ID" value="MBB5720867.1"/>
    <property type="molecule type" value="Genomic_DNA"/>
</dbReference>
<gene>
    <name evidence="2" type="ORF">FHS72_000471</name>
</gene>
<evidence type="ECO:0000313" key="2">
    <source>
        <dbReference type="EMBL" id="MBB5720867.1"/>
    </source>
</evidence>
<sequence length="62" mass="6774">MEQTQQQLLLLALPLVCSVTTLASAAPHAKTFRATPARHTIMNSRQGPSLAAVLRSKDNRYV</sequence>
<protein>
    <submittedName>
        <fullName evidence="2">Uncharacterized protein</fullName>
    </submittedName>
</protein>
<name>A0A7W9BHY2_9RHOB</name>
<evidence type="ECO:0000256" key="1">
    <source>
        <dbReference type="SAM" id="SignalP"/>
    </source>
</evidence>
<feature type="chain" id="PRO_5031082225" evidence="1">
    <location>
        <begin position="26"/>
        <end position="62"/>
    </location>
</feature>
<proteinExistence type="predicted"/>
<keyword evidence="1" id="KW-0732">Signal</keyword>
<keyword evidence="3" id="KW-1185">Reference proteome</keyword>
<reference evidence="2 3" key="1">
    <citation type="submission" date="2020-08" db="EMBL/GenBank/DDBJ databases">
        <title>Genomic Encyclopedia of Type Strains, Phase IV (KMG-IV): sequencing the most valuable type-strain genomes for metagenomic binning, comparative biology and taxonomic classification.</title>
        <authorList>
            <person name="Goeker M."/>
        </authorList>
    </citation>
    <scope>NUCLEOTIDE SEQUENCE [LARGE SCALE GENOMIC DNA]</scope>
    <source>
        <strain evidence="2 3">DSM 101064</strain>
    </source>
</reference>
<accession>A0A7W9BHY2</accession>
<dbReference type="Proteomes" id="UP000535415">
    <property type="component" value="Unassembled WGS sequence"/>
</dbReference>
<feature type="signal peptide" evidence="1">
    <location>
        <begin position="1"/>
        <end position="25"/>
    </location>
</feature>
<organism evidence="2 3">
    <name type="scientific">Yoonia ponticola</name>
    <dbReference type="NCBI Taxonomy" id="1524255"/>
    <lineage>
        <taxon>Bacteria</taxon>
        <taxon>Pseudomonadati</taxon>
        <taxon>Pseudomonadota</taxon>
        <taxon>Alphaproteobacteria</taxon>
        <taxon>Rhodobacterales</taxon>
        <taxon>Paracoccaceae</taxon>
        <taxon>Yoonia</taxon>
    </lineage>
</organism>